<dbReference type="GO" id="GO:0003677">
    <property type="term" value="F:DNA binding"/>
    <property type="evidence" value="ECO:0007669"/>
    <property type="project" value="InterPro"/>
</dbReference>
<keyword evidence="1" id="KW-0479">Metal-binding</keyword>
<dbReference type="RefSeq" id="XP_030998002.1">
    <property type="nucleotide sequence ID" value="XM_031138295.1"/>
</dbReference>
<dbReference type="FunCoup" id="A0A507BH11">
    <property type="interactions" value="63"/>
</dbReference>
<sequence length="880" mass="98517">MASRLSPTCAETVHSAAGAPPKGRSAILVKGRRRSRKACIGCRHRKVRCDVTMRGVPCTNCQLDCKSCEVKDRASRRPLPTSEGIQHMFDSYVLPSREECESEPPVWGLSMELFDDELEMAADTPSASRGNHNHGQTIRQPSPSSVIEADTGHEITPRQVSFLTSDGTSGQETLPAPSCPNYSTLHDGSGTSPTGEEVSILLHRQGVGGYRLVPDPVMVPYSSYPFLTIGSLADLSSEDVAFLKLKGAFSIPAKPVLDEFLRHYFLHVHPIYPLIDEGEFWNTYRQDKPAGAGGKIPLLLFQAMIFASSSYLPLLVIKSMGYAGIRSARAAFYHKSKLLYDFSTEKASIVVAQAAVLMSLWCTSDPTPVQPNAIWHQIAIQHARAAHAHLAWEPPVSVVTADSRPEHEYRMLRRLWWCCVVRDRVLSVGLRRTPLIANSQPILSISDFDGDIGQSEVIDSKTQRSMVLIFMRVMHLCNILPKLLHLGPSYDHTDLQDQNESTLMECRVSLRDWFVQTKIEIDTANCGLRHHSTIVHTNHMYIFYYACISLLSRQEALLNYSQPQTPTQGLPRNSERGHEIQEAALGIVECCEELTQLDLTRYLPISALALISIPLLFHLLDAKFLYSENLNADIKSRHHRLQVLINTIKEYRLRYDGVEWISFTLHYVVDLAQPQLSLVPRSSVASWTDLSAKEPTFCLVLTLTVVLSLSQFRIPEDRDFPVSLRGVLRPEAGPVRELALYWPCADRRPRKPVSRDSCDFELLAMPPSNSPKRYSQPKGKNCSQSQLRGHVCLEDILITEDENPSNQDEETIAQELLSSFPEVTKSSEGDGRFPSLIDPNEAQLFMEPFDVLSYDELINCEGDSDTLTTSDFAISISCLE</sequence>
<dbReference type="PROSITE" id="PS50048">
    <property type="entry name" value="ZN2_CY6_FUNGAL_2"/>
    <property type="match status" value="1"/>
</dbReference>
<feature type="region of interest" description="Disordered" evidence="3">
    <location>
        <begin position="164"/>
        <end position="195"/>
    </location>
</feature>
<dbReference type="PANTHER" id="PTHR47425:SF2">
    <property type="entry name" value="FARB-RELATED"/>
    <property type="match status" value="1"/>
</dbReference>
<dbReference type="GeneID" id="41971387"/>
<evidence type="ECO:0000256" key="1">
    <source>
        <dbReference type="ARBA" id="ARBA00022723"/>
    </source>
</evidence>
<reference evidence="5 6" key="1">
    <citation type="submission" date="2019-06" db="EMBL/GenBank/DDBJ databases">
        <title>Draft genome sequence of the filamentous fungus Phialemoniopsis curvata isolated from diesel fuel.</title>
        <authorList>
            <person name="Varaljay V.A."/>
            <person name="Lyon W.J."/>
            <person name="Crouch A.L."/>
            <person name="Drake C.E."/>
            <person name="Hollomon J.M."/>
            <person name="Nadeau L.J."/>
            <person name="Nunn H.S."/>
            <person name="Stevenson B.S."/>
            <person name="Bojanowski C.L."/>
            <person name="Crookes-Goodson W.J."/>
        </authorList>
    </citation>
    <scope>NUCLEOTIDE SEQUENCE [LARGE SCALE GENOMIC DNA]</scope>
    <source>
        <strain evidence="5 6">D216</strain>
    </source>
</reference>
<proteinExistence type="predicted"/>
<feature type="compositionally biased region" description="Polar residues" evidence="3">
    <location>
        <begin position="180"/>
        <end position="194"/>
    </location>
</feature>
<dbReference type="EMBL" id="SKBQ01000018">
    <property type="protein sequence ID" value="TPX16291.1"/>
    <property type="molecule type" value="Genomic_DNA"/>
</dbReference>
<organism evidence="5 6">
    <name type="scientific">Thyridium curvatum</name>
    <dbReference type="NCBI Taxonomy" id="1093900"/>
    <lineage>
        <taxon>Eukaryota</taxon>
        <taxon>Fungi</taxon>
        <taxon>Dikarya</taxon>
        <taxon>Ascomycota</taxon>
        <taxon>Pezizomycotina</taxon>
        <taxon>Sordariomycetes</taxon>
        <taxon>Sordariomycetidae</taxon>
        <taxon>Thyridiales</taxon>
        <taxon>Thyridiaceae</taxon>
        <taxon>Thyridium</taxon>
    </lineage>
</organism>
<evidence type="ECO:0000313" key="6">
    <source>
        <dbReference type="Proteomes" id="UP000319257"/>
    </source>
</evidence>
<evidence type="ECO:0000313" key="5">
    <source>
        <dbReference type="EMBL" id="TPX16291.1"/>
    </source>
</evidence>
<comment type="caution">
    <text evidence="5">The sequence shown here is derived from an EMBL/GenBank/DDBJ whole genome shotgun (WGS) entry which is preliminary data.</text>
</comment>
<dbReference type="STRING" id="1093900.A0A507BH11"/>
<feature type="domain" description="Zn(2)-C6 fungal-type" evidence="4">
    <location>
        <begin position="38"/>
        <end position="70"/>
    </location>
</feature>
<name>A0A507BH11_9PEZI</name>
<dbReference type="InterPro" id="IPR036864">
    <property type="entry name" value="Zn2-C6_fun-type_DNA-bd_sf"/>
</dbReference>
<dbReference type="GO" id="GO:0006351">
    <property type="term" value="P:DNA-templated transcription"/>
    <property type="evidence" value="ECO:0007669"/>
    <property type="project" value="InterPro"/>
</dbReference>
<dbReference type="GO" id="GO:0000981">
    <property type="term" value="F:DNA-binding transcription factor activity, RNA polymerase II-specific"/>
    <property type="evidence" value="ECO:0007669"/>
    <property type="project" value="InterPro"/>
</dbReference>
<dbReference type="SMART" id="SM00066">
    <property type="entry name" value="GAL4"/>
    <property type="match status" value="1"/>
</dbReference>
<accession>A0A507BH11</accession>
<feature type="compositionally biased region" description="Polar residues" evidence="3">
    <location>
        <begin position="125"/>
        <end position="144"/>
    </location>
</feature>
<dbReference type="CDD" id="cd12148">
    <property type="entry name" value="fungal_TF_MHR"/>
    <property type="match status" value="1"/>
</dbReference>
<gene>
    <name evidence="5" type="ORF">E0L32_003940</name>
</gene>
<dbReference type="InterPro" id="IPR001138">
    <property type="entry name" value="Zn2Cys6_DnaBD"/>
</dbReference>
<dbReference type="InParanoid" id="A0A507BH11"/>
<dbReference type="CDD" id="cd00067">
    <property type="entry name" value="GAL4"/>
    <property type="match status" value="1"/>
</dbReference>
<dbReference type="GO" id="GO:0008270">
    <property type="term" value="F:zinc ion binding"/>
    <property type="evidence" value="ECO:0007669"/>
    <property type="project" value="InterPro"/>
</dbReference>
<keyword evidence="2" id="KW-0539">Nucleus</keyword>
<evidence type="ECO:0000256" key="3">
    <source>
        <dbReference type="SAM" id="MobiDB-lite"/>
    </source>
</evidence>
<feature type="region of interest" description="Disordered" evidence="3">
    <location>
        <begin position="124"/>
        <end position="144"/>
    </location>
</feature>
<dbReference type="Proteomes" id="UP000319257">
    <property type="component" value="Unassembled WGS sequence"/>
</dbReference>
<dbReference type="Gene3D" id="4.10.240.10">
    <property type="entry name" value="Zn(2)-C6 fungal-type DNA-binding domain"/>
    <property type="match status" value="1"/>
</dbReference>
<dbReference type="PANTHER" id="PTHR47425">
    <property type="entry name" value="FARB-RELATED"/>
    <property type="match status" value="1"/>
</dbReference>
<dbReference type="InterPro" id="IPR052761">
    <property type="entry name" value="Fungal_Detox/Toxin_TFs"/>
</dbReference>
<keyword evidence="6" id="KW-1185">Reference proteome</keyword>
<dbReference type="Pfam" id="PF04082">
    <property type="entry name" value="Fungal_trans"/>
    <property type="match status" value="1"/>
</dbReference>
<dbReference type="AlphaFoldDB" id="A0A507BH11"/>
<dbReference type="OrthoDB" id="5121955at2759"/>
<evidence type="ECO:0000256" key="2">
    <source>
        <dbReference type="ARBA" id="ARBA00023242"/>
    </source>
</evidence>
<dbReference type="InterPro" id="IPR007219">
    <property type="entry name" value="XnlR_reg_dom"/>
</dbReference>
<dbReference type="SUPFAM" id="SSF57701">
    <property type="entry name" value="Zn2/Cys6 DNA-binding domain"/>
    <property type="match status" value="1"/>
</dbReference>
<evidence type="ECO:0000259" key="4">
    <source>
        <dbReference type="PROSITE" id="PS50048"/>
    </source>
</evidence>
<protein>
    <recommendedName>
        <fullName evidence="4">Zn(2)-C6 fungal-type domain-containing protein</fullName>
    </recommendedName>
</protein>